<dbReference type="InterPro" id="IPR050093">
    <property type="entry name" value="ABC_SmlMolc_Importer"/>
</dbReference>
<dbReference type="InterPro" id="IPR027417">
    <property type="entry name" value="P-loop_NTPase"/>
</dbReference>
<dbReference type="CDD" id="cd03300">
    <property type="entry name" value="ABC_PotA_N"/>
    <property type="match status" value="1"/>
</dbReference>
<dbReference type="PANTHER" id="PTHR42781">
    <property type="entry name" value="SPERMIDINE/PUTRESCINE IMPORT ATP-BINDING PROTEIN POTA"/>
    <property type="match status" value="1"/>
</dbReference>
<dbReference type="Gene3D" id="2.40.50.100">
    <property type="match status" value="1"/>
</dbReference>
<dbReference type="InterPro" id="IPR017871">
    <property type="entry name" value="ABC_transporter-like_CS"/>
</dbReference>
<dbReference type="GO" id="GO:0016887">
    <property type="term" value="F:ATP hydrolysis activity"/>
    <property type="evidence" value="ECO:0007669"/>
    <property type="project" value="InterPro"/>
</dbReference>
<dbReference type="InterPro" id="IPR003593">
    <property type="entry name" value="AAA+_ATPase"/>
</dbReference>
<keyword evidence="6 8" id="KW-1278">Translocase</keyword>
<comment type="function">
    <text evidence="8">Part of the ABC transporter complex PotABCD involved in spermidine/putrescine import. Responsible for energy coupling to the transport system.</text>
</comment>
<name>A0A916TLP9_9HYPH</name>
<organism evidence="10 11">
    <name type="scientific">Roseibium aquae</name>
    <dbReference type="NCBI Taxonomy" id="1323746"/>
    <lineage>
        <taxon>Bacteria</taxon>
        <taxon>Pseudomonadati</taxon>
        <taxon>Pseudomonadota</taxon>
        <taxon>Alphaproteobacteria</taxon>
        <taxon>Hyphomicrobiales</taxon>
        <taxon>Stappiaceae</taxon>
        <taxon>Roseibium</taxon>
    </lineage>
</organism>
<evidence type="ECO:0000256" key="7">
    <source>
        <dbReference type="ARBA" id="ARBA00023136"/>
    </source>
</evidence>
<evidence type="ECO:0000256" key="8">
    <source>
        <dbReference type="RuleBase" id="RU364083"/>
    </source>
</evidence>
<dbReference type="AlphaFoldDB" id="A0A916TLP9"/>
<keyword evidence="2 8" id="KW-1003">Cell membrane</keyword>
<keyword evidence="3" id="KW-0997">Cell inner membrane</keyword>
<feature type="domain" description="ABC transporter" evidence="9">
    <location>
        <begin position="25"/>
        <end position="255"/>
    </location>
</feature>
<dbReference type="InterPro" id="IPR003439">
    <property type="entry name" value="ABC_transporter-like_ATP-bd"/>
</dbReference>
<dbReference type="GO" id="GO:0005524">
    <property type="term" value="F:ATP binding"/>
    <property type="evidence" value="ECO:0007669"/>
    <property type="project" value="UniProtKB-KW"/>
</dbReference>
<dbReference type="Pfam" id="PF00005">
    <property type="entry name" value="ABC_tran"/>
    <property type="match status" value="1"/>
</dbReference>
<evidence type="ECO:0000256" key="1">
    <source>
        <dbReference type="ARBA" id="ARBA00022448"/>
    </source>
</evidence>
<accession>A0A916TLP9</accession>
<dbReference type="GO" id="GO:0043190">
    <property type="term" value="C:ATP-binding cassette (ABC) transporter complex"/>
    <property type="evidence" value="ECO:0007669"/>
    <property type="project" value="InterPro"/>
</dbReference>
<dbReference type="Pfam" id="PF08402">
    <property type="entry name" value="TOBE_2"/>
    <property type="match status" value="1"/>
</dbReference>
<dbReference type="InterPro" id="IPR008995">
    <property type="entry name" value="Mo/tungstate-bd_C_term_dom"/>
</dbReference>
<sequence length="383" mass="42642">MAKKAIGPVRRSFAPWEDPSAVPFIEFRNVTKRFGDFTAVNNLSLKIFEREFFALLGGSGCGKTTMMRMLAGFETPTQGQVLLAGQDLSGVPPYRRPVNMMFQSYALFPHMSVEANIAFGLKQDKMGKADIEARVAEMLRLTKLEPFAKRKPHQLSGGQRQRVALARSLAKRPKVLLLDEPLGALDRKLREETQFELMDLQEELKMTFLVVTHDQEEAMTMADRIAVMDAGEIVQVATPPEIYEAPNSRFVADFIGDVNMIEAKVIETSEDGTRLQAASADFVIQTTSETTARPGDTVWYAIRPEKVRLVAGDTSPSNINAAAAVVWDIAYLGDVSIFNARINETDVLRSTVTNATRLVERPITWDDRVILSWDQDAGVILTK</sequence>
<dbReference type="Proteomes" id="UP000605148">
    <property type="component" value="Unassembled WGS sequence"/>
</dbReference>
<dbReference type="GO" id="GO:0015594">
    <property type="term" value="F:ABC-type putrescine transporter activity"/>
    <property type="evidence" value="ECO:0007669"/>
    <property type="project" value="InterPro"/>
</dbReference>
<dbReference type="InterPro" id="IPR005893">
    <property type="entry name" value="PotA-like"/>
</dbReference>
<dbReference type="RefSeq" id="WP_150496490.1">
    <property type="nucleotide sequence ID" value="NZ_BMFA01000007.1"/>
</dbReference>
<dbReference type="InterPro" id="IPR013611">
    <property type="entry name" value="Transp-assoc_OB_typ2"/>
</dbReference>
<dbReference type="PANTHER" id="PTHR42781:SF5">
    <property type="entry name" value="PUTRESCINE TRANSPORT ATP-BINDING PROTEIN POTG"/>
    <property type="match status" value="1"/>
</dbReference>
<dbReference type="PROSITE" id="PS50893">
    <property type="entry name" value="ABC_TRANSPORTER_2"/>
    <property type="match status" value="1"/>
</dbReference>
<evidence type="ECO:0000256" key="2">
    <source>
        <dbReference type="ARBA" id="ARBA00022475"/>
    </source>
</evidence>
<comment type="similarity">
    <text evidence="8">Belongs to the ABC transporter superfamily. Spermidine/putrescine importer (TC 3.A.1.11.1) family.</text>
</comment>
<evidence type="ECO:0000256" key="6">
    <source>
        <dbReference type="ARBA" id="ARBA00022967"/>
    </source>
</evidence>
<dbReference type="FunFam" id="3.40.50.300:FF:000133">
    <property type="entry name" value="Spermidine/putrescine import ATP-binding protein PotA"/>
    <property type="match status" value="1"/>
</dbReference>
<dbReference type="SUPFAM" id="SSF52540">
    <property type="entry name" value="P-loop containing nucleoside triphosphate hydrolases"/>
    <property type="match status" value="1"/>
</dbReference>
<comment type="catalytic activity">
    <reaction evidence="8">
        <text>ATP + H2O + polyamine-[polyamine-binding protein]Side 1 = ADP + phosphate + polyamineSide 2 + [polyamine-binding protein]Side 1.</text>
        <dbReference type="EC" id="7.6.2.11"/>
    </reaction>
</comment>
<dbReference type="SMART" id="SM00382">
    <property type="entry name" value="AAA"/>
    <property type="match status" value="1"/>
</dbReference>
<keyword evidence="1 8" id="KW-0813">Transport</keyword>
<comment type="caution">
    <text evidence="10">The sequence shown here is derived from an EMBL/GenBank/DDBJ whole genome shotgun (WGS) entry which is preliminary data.</text>
</comment>
<protein>
    <recommendedName>
        <fullName evidence="8">Spermidine/putrescine import ATP-binding protein PotA</fullName>
        <ecNumber evidence="8">7.6.2.11</ecNumber>
    </recommendedName>
</protein>
<evidence type="ECO:0000313" key="10">
    <source>
        <dbReference type="EMBL" id="GGB53135.1"/>
    </source>
</evidence>
<keyword evidence="5 8" id="KW-0067">ATP-binding</keyword>
<keyword evidence="7 8" id="KW-0472">Membrane</keyword>
<dbReference type="SUPFAM" id="SSF50331">
    <property type="entry name" value="MOP-like"/>
    <property type="match status" value="1"/>
</dbReference>
<evidence type="ECO:0000313" key="11">
    <source>
        <dbReference type="Proteomes" id="UP000605148"/>
    </source>
</evidence>
<proteinExistence type="inferred from homology"/>
<reference evidence="10" key="2">
    <citation type="submission" date="2020-09" db="EMBL/GenBank/DDBJ databases">
        <authorList>
            <person name="Sun Q."/>
            <person name="Zhou Y."/>
        </authorList>
    </citation>
    <scope>NUCLEOTIDE SEQUENCE</scope>
    <source>
        <strain evidence="10">CGMCC 1.12426</strain>
    </source>
</reference>
<dbReference type="EC" id="7.6.2.11" evidence="8"/>
<evidence type="ECO:0000256" key="4">
    <source>
        <dbReference type="ARBA" id="ARBA00022741"/>
    </source>
</evidence>
<dbReference type="NCBIfam" id="TIGR01187">
    <property type="entry name" value="potA"/>
    <property type="match status" value="1"/>
</dbReference>
<dbReference type="OrthoDB" id="9802264at2"/>
<dbReference type="InterPro" id="IPR017879">
    <property type="entry name" value="PotA_ATP-bd"/>
</dbReference>
<dbReference type="EMBL" id="BMFA01000007">
    <property type="protein sequence ID" value="GGB53135.1"/>
    <property type="molecule type" value="Genomic_DNA"/>
</dbReference>
<evidence type="ECO:0000256" key="3">
    <source>
        <dbReference type="ARBA" id="ARBA00022519"/>
    </source>
</evidence>
<evidence type="ECO:0000256" key="5">
    <source>
        <dbReference type="ARBA" id="ARBA00022840"/>
    </source>
</evidence>
<dbReference type="Gene3D" id="3.40.50.300">
    <property type="entry name" value="P-loop containing nucleotide triphosphate hydrolases"/>
    <property type="match status" value="1"/>
</dbReference>
<gene>
    <name evidence="10" type="primary">potG</name>
    <name evidence="8" type="synonym">potA</name>
    <name evidence="10" type="ORF">GCM10011316_26470</name>
</gene>
<reference evidence="10" key="1">
    <citation type="journal article" date="2014" name="Int. J. Syst. Evol. Microbiol.">
        <title>Complete genome sequence of Corynebacterium casei LMG S-19264T (=DSM 44701T), isolated from a smear-ripened cheese.</title>
        <authorList>
            <consortium name="US DOE Joint Genome Institute (JGI-PGF)"/>
            <person name="Walter F."/>
            <person name="Albersmeier A."/>
            <person name="Kalinowski J."/>
            <person name="Ruckert C."/>
        </authorList>
    </citation>
    <scope>NUCLEOTIDE SEQUENCE</scope>
    <source>
        <strain evidence="10">CGMCC 1.12426</strain>
    </source>
</reference>
<keyword evidence="4 8" id="KW-0547">Nucleotide-binding</keyword>
<comment type="subunit">
    <text evidence="8">The complex is composed of two ATP-binding proteins (PotA), two transmembrane proteins (PotB and PotC) and a solute-binding protein (PotD).</text>
</comment>
<keyword evidence="11" id="KW-1185">Reference proteome</keyword>
<dbReference type="PROSITE" id="PS00211">
    <property type="entry name" value="ABC_TRANSPORTER_1"/>
    <property type="match status" value="1"/>
</dbReference>
<evidence type="ECO:0000259" key="9">
    <source>
        <dbReference type="PROSITE" id="PS50893"/>
    </source>
</evidence>